<gene>
    <name evidence="2" type="ORF">FB567DRAFT_177761</name>
</gene>
<feature type="domain" description="N-acetyltransferase" evidence="1">
    <location>
        <begin position="66"/>
        <end position="217"/>
    </location>
</feature>
<dbReference type="InterPro" id="IPR000182">
    <property type="entry name" value="GNAT_dom"/>
</dbReference>
<protein>
    <submittedName>
        <fullName evidence="2">Acyl-CoA N-acyltransferase</fullName>
    </submittedName>
</protein>
<evidence type="ECO:0000313" key="3">
    <source>
        <dbReference type="Proteomes" id="UP000813461"/>
    </source>
</evidence>
<evidence type="ECO:0000313" key="2">
    <source>
        <dbReference type="EMBL" id="KAH7093631.1"/>
    </source>
</evidence>
<dbReference type="PROSITE" id="PS51186">
    <property type="entry name" value="GNAT"/>
    <property type="match status" value="1"/>
</dbReference>
<dbReference type="CDD" id="cd04301">
    <property type="entry name" value="NAT_SF"/>
    <property type="match status" value="1"/>
</dbReference>
<dbReference type="EMBL" id="JAGMVJ010000002">
    <property type="protein sequence ID" value="KAH7093631.1"/>
    <property type="molecule type" value="Genomic_DNA"/>
</dbReference>
<dbReference type="PANTHER" id="PTHR43415:SF3">
    <property type="entry name" value="GNAT-FAMILY ACETYLTRANSFERASE"/>
    <property type="match status" value="1"/>
</dbReference>
<dbReference type="PANTHER" id="PTHR43415">
    <property type="entry name" value="SPERMIDINE N(1)-ACETYLTRANSFERASE"/>
    <property type="match status" value="1"/>
</dbReference>
<accession>A0A8K0W2Z3</accession>
<dbReference type="GO" id="GO:0016747">
    <property type="term" value="F:acyltransferase activity, transferring groups other than amino-acyl groups"/>
    <property type="evidence" value="ECO:0007669"/>
    <property type="project" value="InterPro"/>
</dbReference>
<sequence>MATPLPHPFESARLSYRAIRAADTPIFNTIASDIHGYQNSSLTNISLPGESGTKEFIAALCNESKFLLSAVIWKKHDPNLSAEDVKTLVLNSKEKIKEGVEADEDIELIERWGTAIGEIHLSRLAPAASHHRHTEIGIDIIPAYQGKGYGREAIEWVLEYAFVKAGLHRVKIRSFAWNTGALRLYEKIGFKVEGREREAYWHEGRWWDGVELGMLEEEWKGLKEGRIREDGEAKREE</sequence>
<dbReference type="Gene3D" id="3.40.630.30">
    <property type="match status" value="1"/>
</dbReference>
<dbReference type="InterPro" id="IPR016181">
    <property type="entry name" value="Acyl_CoA_acyltransferase"/>
</dbReference>
<name>A0A8K0W2Z3_9PLEO</name>
<dbReference type="Proteomes" id="UP000813461">
    <property type="component" value="Unassembled WGS sequence"/>
</dbReference>
<dbReference type="Pfam" id="PF13302">
    <property type="entry name" value="Acetyltransf_3"/>
    <property type="match status" value="1"/>
</dbReference>
<keyword evidence="3" id="KW-1185">Reference proteome</keyword>
<organism evidence="2 3">
    <name type="scientific">Paraphoma chrysanthemicola</name>
    <dbReference type="NCBI Taxonomy" id="798071"/>
    <lineage>
        <taxon>Eukaryota</taxon>
        <taxon>Fungi</taxon>
        <taxon>Dikarya</taxon>
        <taxon>Ascomycota</taxon>
        <taxon>Pezizomycotina</taxon>
        <taxon>Dothideomycetes</taxon>
        <taxon>Pleosporomycetidae</taxon>
        <taxon>Pleosporales</taxon>
        <taxon>Pleosporineae</taxon>
        <taxon>Phaeosphaeriaceae</taxon>
        <taxon>Paraphoma</taxon>
    </lineage>
</organism>
<evidence type="ECO:0000259" key="1">
    <source>
        <dbReference type="PROSITE" id="PS51186"/>
    </source>
</evidence>
<proteinExistence type="predicted"/>
<dbReference type="AlphaFoldDB" id="A0A8K0W2Z3"/>
<dbReference type="SUPFAM" id="SSF55729">
    <property type="entry name" value="Acyl-CoA N-acyltransferases (Nat)"/>
    <property type="match status" value="1"/>
</dbReference>
<dbReference type="OrthoDB" id="64477at2759"/>
<reference evidence="2" key="1">
    <citation type="journal article" date="2021" name="Nat. Commun.">
        <title>Genetic determinants of endophytism in the Arabidopsis root mycobiome.</title>
        <authorList>
            <person name="Mesny F."/>
            <person name="Miyauchi S."/>
            <person name="Thiergart T."/>
            <person name="Pickel B."/>
            <person name="Atanasova L."/>
            <person name="Karlsson M."/>
            <person name="Huettel B."/>
            <person name="Barry K.W."/>
            <person name="Haridas S."/>
            <person name="Chen C."/>
            <person name="Bauer D."/>
            <person name="Andreopoulos W."/>
            <person name="Pangilinan J."/>
            <person name="LaButti K."/>
            <person name="Riley R."/>
            <person name="Lipzen A."/>
            <person name="Clum A."/>
            <person name="Drula E."/>
            <person name="Henrissat B."/>
            <person name="Kohler A."/>
            <person name="Grigoriev I.V."/>
            <person name="Martin F.M."/>
            <person name="Hacquard S."/>
        </authorList>
    </citation>
    <scope>NUCLEOTIDE SEQUENCE</scope>
    <source>
        <strain evidence="2">MPI-SDFR-AT-0120</strain>
    </source>
</reference>
<comment type="caution">
    <text evidence="2">The sequence shown here is derived from an EMBL/GenBank/DDBJ whole genome shotgun (WGS) entry which is preliminary data.</text>
</comment>